<keyword evidence="3" id="KW-1185">Reference proteome</keyword>
<evidence type="ECO:0000313" key="3">
    <source>
        <dbReference type="Proteomes" id="UP001374893"/>
    </source>
</evidence>
<protein>
    <submittedName>
        <fullName evidence="2">Uncharacterized protein</fullName>
    </submittedName>
</protein>
<dbReference type="EMBL" id="AP024702">
    <property type="protein sequence ID" value="BCX46826.1"/>
    <property type="molecule type" value="Genomic_DNA"/>
</dbReference>
<keyword evidence="1" id="KW-0732">Signal</keyword>
<feature type="signal peptide" evidence="1">
    <location>
        <begin position="1"/>
        <end position="18"/>
    </location>
</feature>
<feature type="chain" id="PRO_5045035611" evidence="1">
    <location>
        <begin position="19"/>
        <end position="232"/>
    </location>
</feature>
<name>A0ABM7R9N3_9BACT</name>
<organism evidence="2 3">
    <name type="scientific">Haloferula helveola</name>
    <dbReference type="NCBI Taxonomy" id="490095"/>
    <lineage>
        <taxon>Bacteria</taxon>
        <taxon>Pseudomonadati</taxon>
        <taxon>Verrucomicrobiota</taxon>
        <taxon>Verrucomicrobiia</taxon>
        <taxon>Verrucomicrobiales</taxon>
        <taxon>Verrucomicrobiaceae</taxon>
        <taxon>Haloferula</taxon>
    </lineage>
</organism>
<reference evidence="2 3" key="1">
    <citation type="submission" date="2021-06" db="EMBL/GenBank/DDBJ databases">
        <title>Complete genome of Haloferula helveola possessing various polysaccharide degrading enzymes.</title>
        <authorList>
            <person name="Takami H."/>
            <person name="Huang C."/>
            <person name="Hamasaki K."/>
        </authorList>
    </citation>
    <scope>NUCLEOTIDE SEQUENCE [LARGE SCALE GENOMIC DNA]</scope>
    <source>
        <strain evidence="2 3">CN-1</strain>
    </source>
</reference>
<gene>
    <name evidence="2" type="ORF">HAHE_07340</name>
</gene>
<dbReference type="Gene3D" id="2.30.30.700">
    <property type="entry name" value="SLA1 homology domain 1"/>
    <property type="match status" value="1"/>
</dbReference>
<evidence type="ECO:0000313" key="2">
    <source>
        <dbReference type="EMBL" id="BCX46826.1"/>
    </source>
</evidence>
<sequence length="232" mass="25457">MKAPILLLALVAAGSVSARTFTSADGSKTIEADLIDFNPSTGNVVLRYDGTVRNVTVSASAFSEEDQEYFGEFLKDEAKRNSLNISTDEESEDVESGEGGLYIYEKSNSHYRVKVSNRGSVDIEDLTVKYDIYVSRYDKAGDKNIEVVSGEGSIDKVLSQFSEEVESESVTLTEDCETTSSCPKCKAQAASVKRERLIGIHVRLYDDEGELLTEHYSSNSVKSAAEKKARES</sequence>
<dbReference type="Proteomes" id="UP001374893">
    <property type="component" value="Chromosome"/>
</dbReference>
<proteinExistence type="predicted"/>
<evidence type="ECO:0000256" key="1">
    <source>
        <dbReference type="SAM" id="SignalP"/>
    </source>
</evidence>
<accession>A0ABM7R9N3</accession>
<dbReference type="RefSeq" id="WP_338688724.1">
    <property type="nucleotide sequence ID" value="NZ_AP024702.1"/>
</dbReference>